<dbReference type="AlphaFoldDB" id="A0A2P6PTC9"/>
<proteinExistence type="predicted"/>
<reference evidence="1 2" key="1">
    <citation type="journal article" date="2018" name="Nat. Genet.">
        <title>The Rosa genome provides new insights in the design of modern roses.</title>
        <authorList>
            <person name="Bendahmane M."/>
        </authorList>
    </citation>
    <scope>NUCLEOTIDE SEQUENCE [LARGE SCALE GENOMIC DNA]</scope>
    <source>
        <strain evidence="2">cv. Old Blush</strain>
    </source>
</reference>
<comment type="caution">
    <text evidence="1">The sequence shown here is derived from an EMBL/GenBank/DDBJ whole genome shotgun (WGS) entry which is preliminary data.</text>
</comment>
<sequence length="98" mass="11544">MQASRLHRDGIFHCSTCTFWLWLNRRWEIRSGDTKDLIRLRVSRSIWVAVHLGGAWTQVQTRIWVTSMAGVLSFWWLSDRPKLMAAPSSWWCRAGKLL</sequence>
<organism evidence="1 2">
    <name type="scientific">Rosa chinensis</name>
    <name type="common">China rose</name>
    <dbReference type="NCBI Taxonomy" id="74649"/>
    <lineage>
        <taxon>Eukaryota</taxon>
        <taxon>Viridiplantae</taxon>
        <taxon>Streptophyta</taxon>
        <taxon>Embryophyta</taxon>
        <taxon>Tracheophyta</taxon>
        <taxon>Spermatophyta</taxon>
        <taxon>Magnoliopsida</taxon>
        <taxon>eudicotyledons</taxon>
        <taxon>Gunneridae</taxon>
        <taxon>Pentapetalae</taxon>
        <taxon>rosids</taxon>
        <taxon>fabids</taxon>
        <taxon>Rosales</taxon>
        <taxon>Rosaceae</taxon>
        <taxon>Rosoideae</taxon>
        <taxon>Rosoideae incertae sedis</taxon>
        <taxon>Rosa</taxon>
    </lineage>
</organism>
<dbReference type="Proteomes" id="UP000238479">
    <property type="component" value="Chromosome 6"/>
</dbReference>
<dbReference type="EMBL" id="PDCK01000044">
    <property type="protein sequence ID" value="PRQ25146.1"/>
    <property type="molecule type" value="Genomic_DNA"/>
</dbReference>
<evidence type="ECO:0000313" key="2">
    <source>
        <dbReference type="Proteomes" id="UP000238479"/>
    </source>
</evidence>
<evidence type="ECO:0000313" key="1">
    <source>
        <dbReference type="EMBL" id="PRQ25146.1"/>
    </source>
</evidence>
<dbReference type="Gramene" id="PRQ25146">
    <property type="protein sequence ID" value="PRQ25146"/>
    <property type="gene ID" value="RchiOBHm_Chr6g0280431"/>
</dbReference>
<accession>A0A2P6PTC9</accession>
<name>A0A2P6PTC9_ROSCH</name>
<protein>
    <submittedName>
        <fullName evidence="1">Uncharacterized protein</fullName>
    </submittedName>
</protein>
<gene>
    <name evidence="1" type="ORF">RchiOBHm_Chr6g0280431</name>
</gene>
<keyword evidence="2" id="KW-1185">Reference proteome</keyword>